<proteinExistence type="inferred from homology"/>
<dbReference type="Gene3D" id="3.90.110.10">
    <property type="entry name" value="Lactate dehydrogenase/glycoside hydrolase, family 4, C-terminal"/>
    <property type="match status" value="1"/>
</dbReference>
<dbReference type="Gene3D" id="3.40.50.720">
    <property type="entry name" value="NAD(P)-binding Rossmann-like Domain"/>
    <property type="match status" value="1"/>
</dbReference>
<feature type="domain" description="Lactate/malate dehydrogenase C-terminal" evidence="7">
    <location>
        <begin position="168"/>
        <end position="326"/>
    </location>
</feature>
<sequence>MENNGRFRYNEIIKTLEDDMARKVGIIGLGNVGSAVAHALIAQGVADDYVFIDANERKVTADQLDFQDAMANLEMHGNITINDWSALEDADVVISTLGNIKLQQDNPSGDRFAELKFTSSMVQSVGTNLKESGFTGVLIVISNPVDVITALFQQVTGFPTHKVIGTGTLLDTARMQRAVGEAFDLDPRSVSGYNLGEHGNSQFVAWSTVQVLGQPIAKLADAGDIDLAGIEAEARKGGFTVLNGKGYTSYGVATAAVRIAKAVMADAHAELVVSNRRDDMGIYLSYPAVIGRDGVLAEANLDLTTDEQEKLLASRDFIQEKFDEIVDTL</sequence>
<feature type="binding site" evidence="4">
    <location>
        <begin position="28"/>
        <end position="33"/>
    </location>
    <ligand>
        <name>NAD(+)</name>
        <dbReference type="ChEBI" id="CHEBI:57540"/>
    </ligand>
</feature>
<dbReference type="GO" id="GO:0006089">
    <property type="term" value="P:lactate metabolic process"/>
    <property type="evidence" value="ECO:0007669"/>
    <property type="project" value="TreeGrafter"/>
</dbReference>
<protein>
    <submittedName>
        <fullName evidence="8">L-2-hydroxyisocaproate dehydrogenase</fullName>
    </submittedName>
</protein>
<dbReference type="EMBL" id="CP020928">
    <property type="protein sequence ID" value="AWF95483.1"/>
    <property type="molecule type" value="Genomic_DNA"/>
</dbReference>
<evidence type="ECO:0000313" key="9">
    <source>
        <dbReference type="Proteomes" id="UP000244870"/>
    </source>
</evidence>
<evidence type="ECO:0000256" key="1">
    <source>
        <dbReference type="ARBA" id="ARBA00006054"/>
    </source>
</evidence>
<dbReference type="GO" id="GO:0004459">
    <property type="term" value="F:L-lactate dehydrogenase (NAD+) activity"/>
    <property type="evidence" value="ECO:0007669"/>
    <property type="project" value="InterPro"/>
</dbReference>
<dbReference type="InterPro" id="IPR001236">
    <property type="entry name" value="Lactate/malate_DH_N"/>
</dbReference>
<dbReference type="InterPro" id="IPR036291">
    <property type="entry name" value="NAD(P)-bd_dom_sf"/>
</dbReference>
<evidence type="ECO:0000256" key="4">
    <source>
        <dbReference type="PIRSR" id="PIRSR000102-3"/>
    </source>
</evidence>
<organism evidence="8 9">
    <name type="scientific">Weissella cibaria</name>
    <dbReference type="NCBI Taxonomy" id="137591"/>
    <lineage>
        <taxon>Bacteria</taxon>
        <taxon>Bacillati</taxon>
        <taxon>Bacillota</taxon>
        <taxon>Bacilli</taxon>
        <taxon>Lactobacillales</taxon>
        <taxon>Lactobacillaceae</taxon>
        <taxon>Weissella</taxon>
    </lineage>
</organism>
<reference evidence="8 9" key="1">
    <citation type="submission" date="2017-04" db="EMBL/GenBank/DDBJ databases">
        <title>Weissella cibaria strain m2 complete genome.</title>
        <authorList>
            <person name="Pan Q."/>
            <person name="Tan M."/>
            <person name="Yao F."/>
            <person name="Su S."/>
        </authorList>
    </citation>
    <scope>NUCLEOTIDE SEQUENCE [LARGE SCALE GENOMIC DNA]</scope>
    <source>
        <strain evidence="8 9">M2</strain>
    </source>
</reference>
<evidence type="ECO:0000259" key="7">
    <source>
        <dbReference type="Pfam" id="PF02866"/>
    </source>
</evidence>
<dbReference type="PIRSF" id="PIRSF000102">
    <property type="entry name" value="Lac_mal_DH"/>
    <property type="match status" value="1"/>
</dbReference>
<keyword evidence="4" id="KW-0520">NAD</keyword>
<evidence type="ECO:0000256" key="2">
    <source>
        <dbReference type="ARBA" id="ARBA00023002"/>
    </source>
</evidence>
<dbReference type="PRINTS" id="PR00086">
    <property type="entry name" value="LLDHDRGNASE"/>
</dbReference>
<dbReference type="InterPro" id="IPR022383">
    <property type="entry name" value="Lactate/malate_DH_C"/>
</dbReference>
<dbReference type="InterPro" id="IPR001557">
    <property type="entry name" value="L-lactate/malate_DH"/>
</dbReference>
<dbReference type="Proteomes" id="UP000244870">
    <property type="component" value="Chromosome"/>
</dbReference>
<dbReference type="SUPFAM" id="SSF56327">
    <property type="entry name" value="LDH C-terminal domain-like"/>
    <property type="match status" value="1"/>
</dbReference>
<feature type="domain" description="Lactate/malate dehydrogenase N-terminal" evidence="6">
    <location>
        <begin position="23"/>
        <end position="165"/>
    </location>
</feature>
<feature type="active site" description="Proton acceptor" evidence="3">
    <location>
        <position position="198"/>
    </location>
</feature>
<dbReference type="PANTHER" id="PTHR43128:SF31">
    <property type="entry name" value="L-LACTATE DEHYDROGENASE"/>
    <property type="match status" value="1"/>
</dbReference>
<evidence type="ECO:0000256" key="3">
    <source>
        <dbReference type="PIRSR" id="PIRSR000102-1"/>
    </source>
</evidence>
<keyword evidence="2 5" id="KW-0560">Oxidoreductase</keyword>
<gene>
    <name evidence="8" type="ORF">B6254_1077</name>
</gene>
<dbReference type="AlphaFoldDB" id="A0A2S1KRC0"/>
<accession>A0A2S1KRC0</accession>
<evidence type="ECO:0000313" key="8">
    <source>
        <dbReference type="EMBL" id="AWF95483.1"/>
    </source>
</evidence>
<dbReference type="PANTHER" id="PTHR43128">
    <property type="entry name" value="L-2-HYDROXYCARBOXYLATE DEHYDROGENASE (NAD(P)(+))"/>
    <property type="match status" value="1"/>
</dbReference>
<dbReference type="InterPro" id="IPR015955">
    <property type="entry name" value="Lactate_DH/Glyco_Ohase_4_C"/>
</dbReference>
<name>A0A2S1KRC0_9LACO</name>
<dbReference type="SUPFAM" id="SSF51735">
    <property type="entry name" value="NAD(P)-binding Rossmann-fold domains"/>
    <property type="match status" value="1"/>
</dbReference>
<evidence type="ECO:0000256" key="5">
    <source>
        <dbReference type="RuleBase" id="RU003369"/>
    </source>
</evidence>
<dbReference type="InterPro" id="IPR018177">
    <property type="entry name" value="L-lactate_DH_AS"/>
</dbReference>
<dbReference type="CDD" id="cd05291">
    <property type="entry name" value="HicDH_like"/>
    <property type="match status" value="1"/>
</dbReference>
<feature type="binding site" evidence="4">
    <location>
        <begin position="141"/>
        <end position="143"/>
    </location>
    <ligand>
        <name>NAD(+)</name>
        <dbReference type="ChEBI" id="CHEBI:57540"/>
    </ligand>
</feature>
<feature type="binding site" evidence="4">
    <location>
        <position position="53"/>
    </location>
    <ligand>
        <name>NAD(+)</name>
        <dbReference type="ChEBI" id="CHEBI:57540"/>
    </ligand>
</feature>
<dbReference type="PROSITE" id="PS00064">
    <property type="entry name" value="L_LDH"/>
    <property type="match status" value="1"/>
</dbReference>
<dbReference type="Pfam" id="PF02866">
    <property type="entry name" value="Ldh_1_C"/>
    <property type="match status" value="1"/>
</dbReference>
<dbReference type="Pfam" id="PF00056">
    <property type="entry name" value="Ldh_1_N"/>
    <property type="match status" value="1"/>
</dbReference>
<evidence type="ECO:0000259" key="6">
    <source>
        <dbReference type="Pfam" id="PF00056"/>
    </source>
</evidence>
<comment type="similarity">
    <text evidence="1">Belongs to the LDH/MDH superfamily. LDH family.</text>
</comment>